<dbReference type="SMART" id="SM00349">
    <property type="entry name" value="KRAB"/>
    <property type="match status" value="1"/>
</dbReference>
<dbReference type="Gene3D" id="6.10.140.140">
    <property type="match status" value="1"/>
</dbReference>
<reference evidence="3" key="2">
    <citation type="submission" date="2025-08" db="UniProtKB">
        <authorList>
            <consortium name="RefSeq"/>
        </authorList>
    </citation>
    <scope>IDENTIFICATION</scope>
    <source>
        <tissue evidence="3">Blood</tissue>
    </source>
</reference>
<dbReference type="GeneID" id="103550632"/>
<dbReference type="InterPro" id="IPR001909">
    <property type="entry name" value="KRAB"/>
</dbReference>
<dbReference type="SUPFAM" id="SSF109640">
    <property type="entry name" value="KRAB domain (Kruppel-associated box)"/>
    <property type="match status" value="1"/>
</dbReference>
<proteinExistence type="predicted"/>
<evidence type="ECO:0000313" key="2">
    <source>
        <dbReference type="Proteomes" id="UP001652662"/>
    </source>
</evidence>
<protein>
    <submittedName>
        <fullName evidence="3">Zinc finger protein 510 isoform X2</fullName>
    </submittedName>
</protein>
<dbReference type="InterPro" id="IPR036051">
    <property type="entry name" value="KRAB_dom_sf"/>
</dbReference>
<evidence type="ECO:0000259" key="1">
    <source>
        <dbReference type="PROSITE" id="PS50805"/>
    </source>
</evidence>
<dbReference type="Proteomes" id="UP001652662">
    <property type="component" value="Chromosome 1"/>
</dbReference>
<dbReference type="RefSeq" id="XP_070424071.1">
    <property type="nucleotide sequence ID" value="XM_070567970.1"/>
</dbReference>
<sequence>METTDRSAVPVNAAGWQILQFFQILRGPHILPLTTCSFERCGCFLHPDFTDLEAPPLYFSTRFLDPQKMNKSQGSVSFKNVTVDFAQEEWWHLDPAQRTLYRDVMLENYSHLVSGGYCVTKPEVIFKLEQGEEPWILEEDSQTQRPRDTVPGARRVQVLCLYPELENTMRRKKKAQIAGNLDFTSS</sequence>
<dbReference type="Pfam" id="PF01352">
    <property type="entry name" value="KRAB"/>
    <property type="match status" value="1"/>
</dbReference>
<evidence type="ECO:0000313" key="3">
    <source>
        <dbReference type="RefSeq" id="XP_070424071.1"/>
    </source>
</evidence>
<organism evidence="2 3">
    <name type="scientific">Equus przewalskii</name>
    <name type="common">Przewalski's horse</name>
    <name type="synonym">Equus caballus przewalskii</name>
    <dbReference type="NCBI Taxonomy" id="9798"/>
    <lineage>
        <taxon>Eukaryota</taxon>
        <taxon>Metazoa</taxon>
        <taxon>Chordata</taxon>
        <taxon>Craniata</taxon>
        <taxon>Vertebrata</taxon>
        <taxon>Euteleostomi</taxon>
        <taxon>Mammalia</taxon>
        <taxon>Eutheria</taxon>
        <taxon>Laurasiatheria</taxon>
        <taxon>Perissodactyla</taxon>
        <taxon>Equidae</taxon>
        <taxon>Equus</taxon>
    </lineage>
</organism>
<feature type="domain" description="KRAB" evidence="1">
    <location>
        <begin position="76"/>
        <end position="147"/>
    </location>
</feature>
<keyword evidence="2" id="KW-1185">Reference proteome</keyword>
<dbReference type="PANTHER" id="PTHR23232:SF131">
    <property type="entry name" value="KRAB DOMAIN-CONTAINING PROTEIN"/>
    <property type="match status" value="1"/>
</dbReference>
<reference evidence="2" key="1">
    <citation type="submission" date="2025-05" db="UniProtKB">
        <authorList>
            <consortium name="RefSeq"/>
        </authorList>
    </citation>
    <scope>NUCLEOTIDE SEQUENCE [LARGE SCALE GENOMIC DNA]</scope>
</reference>
<dbReference type="PROSITE" id="PS50805">
    <property type="entry name" value="KRAB"/>
    <property type="match status" value="1"/>
</dbReference>
<name>A0ABM4K791_EQUPR</name>
<gene>
    <name evidence="3" type="primary">LOC103550632</name>
</gene>
<dbReference type="InterPro" id="IPR050169">
    <property type="entry name" value="Krueppel_C2H2_ZnF"/>
</dbReference>
<dbReference type="PANTHER" id="PTHR23232">
    <property type="entry name" value="KRAB DOMAIN C2H2 ZINC FINGER"/>
    <property type="match status" value="1"/>
</dbReference>
<accession>A0ABM4K791</accession>
<dbReference type="CDD" id="cd07765">
    <property type="entry name" value="KRAB_A-box"/>
    <property type="match status" value="1"/>
</dbReference>